<evidence type="ECO:0000313" key="2">
    <source>
        <dbReference type="Proteomes" id="UP001054945"/>
    </source>
</evidence>
<gene>
    <name evidence="1" type="ORF">CEXT_460921</name>
</gene>
<dbReference type="Proteomes" id="UP001054945">
    <property type="component" value="Unassembled WGS sequence"/>
</dbReference>
<dbReference type="EMBL" id="BPLR01002649">
    <property type="protein sequence ID" value="GIX76094.1"/>
    <property type="molecule type" value="Genomic_DNA"/>
</dbReference>
<sequence>MARPPNISRVLYKLEHLSLIRIALILKDTPEFRPVFDFREYDAMLSLKIVFPSMNIPELLEKKLLDYVRYLAVECRVWIRSHSMYLKGCALDQFPNIRWRWDGRMDRQKTAEAIVRAGSVNTRHRFQLACGYCLKEDILSVWNELSEEQRKEESQKSPAGRWIPWILDGEREGWPKSAEDPIFQGLLFEPYLNPVGVRRLLEFLPPQERRPCLLEYLSHKGSLAPIYTLNQTDLHYNLHEDENFNVMALLSYYHWATQSEFLTLKDQLYPFLTESQFSMFTFLAIVRISFSSVDECYVNLFKEFWRGSPDHLKENCKNILVDDNFFETLPDGRKILVPFVFQMLENCLTM</sequence>
<dbReference type="AlphaFoldDB" id="A0AAV4MYM6"/>
<proteinExistence type="predicted"/>
<accession>A0AAV4MYM6</accession>
<evidence type="ECO:0000313" key="1">
    <source>
        <dbReference type="EMBL" id="GIX76094.1"/>
    </source>
</evidence>
<reference evidence="1 2" key="1">
    <citation type="submission" date="2021-06" db="EMBL/GenBank/DDBJ databases">
        <title>Caerostris extrusa draft genome.</title>
        <authorList>
            <person name="Kono N."/>
            <person name="Arakawa K."/>
        </authorList>
    </citation>
    <scope>NUCLEOTIDE SEQUENCE [LARGE SCALE GENOMIC DNA]</scope>
</reference>
<keyword evidence="2" id="KW-1185">Reference proteome</keyword>
<organism evidence="1 2">
    <name type="scientific">Caerostris extrusa</name>
    <name type="common">Bark spider</name>
    <name type="synonym">Caerostris bankana</name>
    <dbReference type="NCBI Taxonomy" id="172846"/>
    <lineage>
        <taxon>Eukaryota</taxon>
        <taxon>Metazoa</taxon>
        <taxon>Ecdysozoa</taxon>
        <taxon>Arthropoda</taxon>
        <taxon>Chelicerata</taxon>
        <taxon>Arachnida</taxon>
        <taxon>Araneae</taxon>
        <taxon>Araneomorphae</taxon>
        <taxon>Entelegynae</taxon>
        <taxon>Araneoidea</taxon>
        <taxon>Araneidae</taxon>
        <taxon>Caerostris</taxon>
    </lineage>
</organism>
<protein>
    <submittedName>
        <fullName evidence="1">Uncharacterized protein</fullName>
    </submittedName>
</protein>
<name>A0AAV4MYM6_CAEEX</name>
<comment type="caution">
    <text evidence="1">The sequence shown here is derived from an EMBL/GenBank/DDBJ whole genome shotgun (WGS) entry which is preliminary data.</text>
</comment>